<reference evidence="3" key="1">
    <citation type="journal article" date="2019" name="Int. J. Syst. Evol. Microbiol.">
        <title>The Global Catalogue of Microorganisms (GCM) 10K type strain sequencing project: providing services to taxonomists for standard genome sequencing and annotation.</title>
        <authorList>
            <consortium name="The Broad Institute Genomics Platform"/>
            <consortium name="The Broad Institute Genome Sequencing Center for Infectious Disease"/>
            <person name="Wu L."/>
            <person name="Ma J."/>
        </authorList>
    </citation>
    <scope>NUCLEOTIDE SEQUENCE [LARGE SCALE GENOMIC DNA]</scope>
    <source>
        <strain evidence="3">CGMCC 1.6375</strain>
    </source>
</reference>
<dbReference type="NCBIfam" id="TIGR04183">
    <property type="entry name" value="Por_Secre_tail"/>
    <property type="match status" value="1"/>
</dbReference>
<name>A0ABQ2IBA8_9BACT</name>
<protein>
    <recommendedName>
        <fullName evidence="1">Secretion system C-terminal sorting domain-containing protein</fullName>
    </recommendedName>
</protein>
<dbReference type="Proteomes" id="UP000632339">
    <property type="component" value="Unassembled WGS sequence"/>
</dbReference>
<comment type="caution">
    <text evidence="2">The sequence shown here is derived from an EMBL/GenBank/DDBJ whole genome shotgun (WGS) entry which is preliminary data.</text>
</comment>
<dbReference type="InterPro" id="IPR026444">
    <property type="entry name" value="Secre_tail"/>
</dbReference>
<dbReference type="RefSeq" id="WP_157504435.1">
    <property type="nucleotide sequence ID" value="NZ_BMLI01000002.1"/>
</dbReference>
<evidence type="ECO:0000313" key="2">
    <source>
        <dbReference type="EMBL" id="GGN02868.1"/>
    </source>
</evidence>
<dbReference type="Pfam" id="PF18962">
    <property type="entry name" value="Por_Secre_tail"/>
    <property type="match status" value="1"/>
</dbReference>
<evidence type="ECO:0000259" key="1">
    <source>
        <dbReference type="Pfam" id="PF18962"/>
    </source>
</evidence>
<evidence type="ECO:0000313" key="3">
    <source>
        <dbReference type="Proteomes" id="UP000632339"/>
    </source>
</evidence>
<gene>
    <name evidence="2" type="ORF">GCM10010967_41880</name>
</gene>
<accession>A0ABQ2IBA8</accession>
<proteinExistence type="predicted"/>
<dbReference type="EMBL" id="BMLI01000002">
    <property type="protein sequence ID" value="GGN02868.1"/>
    <property type="molecule type" value="Genomic_DNA"/>
</dbReference>
<organism evidence="2 3">
    <name type="scientific">Dyadobacter beijingensis</name>
    <dbReference type="NCBI Taxonomy" id="365489"/>
    <lineage>
        <taxon>Bacteria</taxon>
        <taxon>Pseudomonadati</taxon>
        <taxon>Bacteroidota</taxon>
        <taxon>Cytophagia</taxon>
        <taxon>Cytophagales</taxon>
        <taxon>Spirosomataceae</taxon>
        <taxon>Dyadobacter</taxon>
    </lineage>
</organism>
<sequence length="1273" mass="136781">MDPLFGVQPGEVKVTLSDSTRYSFYASPLDFTSSQILAVNNGTYTIAHAENFCGAMQTSGSYQPTVNQAFVKVINASPAGVCENGEVQLRVSTMETAFTPQTKFRLRFTEVNPSGSVPATAESPATAAGNVITARFPTAFKVASFKEFFVQLITESPNSISSGTDIRIFAAPAPSARFDTQSQTLTDFGIFTFRVNTTGLPPFTVELTDGSSATSYENYQYFTVFPLKDQSYTIKSVSSGCGKLELPSPETLQLKVKQGIEVDESGNGQVICAGSKARIKFVTSAQLTAATTFKIRVKANNPSETFVYDAVRSGDYLEVTLPQRASGYDWATYEILTTNPTMVSRAATAIQTQTTPTIRYTATNYSYKIPGRVSLSYSMTGGAPYKVEETDGTIREFSGDAFAAQQFFLRQTTDFKVKSVSNACFKNENTGTVRLSVVPTEVPGIYLEPVKRAVCNNDSLEVVFGTVGKFGAGNKFSVQLYAGCCDYRPVAVMEEGGKYKVKISGSNDGSTNSYLRISSSNPVLFSNVEEFSLQNAPGQFFLYPPGTSAAPARFMPTSVPLSMTVNSSSLLTSVTYTENGVGKTFINPENYGPYIPIAPKTGELTNYTIKTATNACGTAPVDLTTYIQLMPYRILFSPPVGNRTYCSGSPVVVPFGLTEGNDTGASYTLQIARAGASEYTDLQSGVKDRVFKTSIPETMTPGSYNLRILSSDGAVSDFLAVEISSPATATLSYESEAGQGEVVAGQQVRLKLSYSGTPPFRTIMEDNSVLTLSSLSETWLVYPTQSKRYAIRAVSNICGYGTSSGSVDVKVKPVLELPNVSGPVCEGTTFRAAYSLLGDVDLSDDYIRFSLFNYADNTEIPLDSTKTPVGTINLKIPQTLPGSYYWIRVTVRKYNESRSYPVYVAAKPDLTLSGNTVINSGESTYLVLNANKSILDRTLFKLSDGTTGELYSSPGTGGTIKVSPKQTTTYTIVSATNGCGAGTFNGSATVEVNPPSARSVSVVRLSLPGGGAGACIGDSVLITYKSAGTFSASNVMTAQISDTTGRNFKAIVSFQASDNVIRAVLPADLFVGKSYRIRVAASDANTASGAYEYALVPSKKASARFATEYINYDGKINPKITVLLGGGGPWTYRFGTDGLVMDRHSSTPTDVFELYQASPSQYYRLFSVSNGCGNGVIESPSTLKVEIITGTEPNAPGFKVIVAPNPVQDVLTVKSEHGDEKTIRLISQNGTVWRTITTRRREDRLDVGNLPSGIYVLQVNAKGRIAAFKVIKQ</sequence>
<keyword evidence="3" id="KW-1185">Reference proteome</keyword>
<feature type="domain" description="Secretion system C-terminal sorting" evidence="1">
    <location>
        <begin position="1204"/>
        <end position="1265"/>
    </location>
</feature>